<keyword evidence="2" id="KW-1185">Reference proteome</keyword>
<name>A0ABV6V2L0_9ACTN</name>
<evidence type="ECO:0000313" key="2">
    <source>
        <dbReference type="Proteomes" id="UP001592582"/>
    </source>
</evidence>
<organism evidence="1 2">
    <name type="scientific">Streptacidiphilus alkalitolerans</name>
    <dbReference type="NCBI Taxonomy" id="3342712"/>
    <lineage>
        <taxon>Bacteria</taxon>
        <taxon>Bacillati</taxon>
        <taxon>Actinomycetota</taxon>
        <taxon>Actinomycetes</taxon>
        <taxon>Kitasatosporales</taxon>
        <taxon>Streptomycetaceae</taxon>
        <taxon>Streptacidiphilus</taxon>
    </lineage>
</organism>
<dbReference type="GO" id="GO:0016746">
    <property type="term" value="F:acyltransferase activity"/>
    <property type="evidence" value="ECO:0007669"/>
    <property type="project" value="UniProtKB-KW"/>
</dbReference>
<gene>
    <name evidence="1" type="ORF">ACEZDG_01550</name>
</gene>
<dbReference type="InterPro" id="IPR002656">
    <property type="entry name" value="Acyl_transf_3_dom"/>
</dbReference>
<keyword evidence="1" id="KW-0808">Transferase</keyword>
<protein>
    <submittedName>
        <fullName evidence="1">Acyltransferase</fullName>
        <ecNumber evidence="1">2.3.1.-</ecNumber>
    </submittedName>
</protein>
<reference evidence="1 2" key="1">
    <citation type="submission" date="2024-09" db="EMBL/GenBank/DDBJ databases">
        <authorList>
            <person name="Lee S.D."/>
        </authorList>
    </citation>
    <scope>NUCLEOTIDE SEQUENCE [LARGE SCALE GENOMIC DNA]</scope>
    <source>
        <strain evidence="1 2">N1-1</strain>
    </source>
</reference>
<dbReference type="Proteomes" id="UP001592582">
    <property type="component" value="Unassembled WGS sequence"/>
</dbReference>
<proteinExistence type="predicted"/>
<accession>A0ABV6V2L0</accession>
<dbReference type="Pfam" id="PF01757">
    <property type="entry name" value="Acyl_transf_3"/>
    <property type="match status" value="1"/>
</dbReference>
<sequence length="446" mass="47475">MTRDRYVDFLRALAICLVVLGHWLITGLVRRADGTLDAPELLATVHWTQWLTLGFQIMPLFFLAGGAAAGGSWARQLSAGGAALPWIRGRAVRLLLPTAVYSGLVLLAVVVCSGVGVDPGTLSMVGWAMGMQFWFLPVYLLLSAMTPVLHSAHRRWGLRVPLALGAVAVLIDVLVLAAHAPVVGLLDYVLVWGVAYQLGFCWQDGLLTRGRALPAAMAAVGAAGFAGLVGFGPFPLSLILVSDETVSNTNPPSVAMLSWAVAQIGVCLLLAAPVRRWLARERVWRTVRPVGGASMTLYLWHMLPVLVVAAVFYLTGLAPEPGYGSGSWWALRLPWLLLLTAVLLGLVALLQPLERLLVRVGVRSRPDQEVRQPLLLWLGLAASVAALARFAVQGFAHDGRFPALPALGLALGAALVLLPSRSAPGTELPKERDEQAAGAEPSSVPG</sequence>
<dbReference type="EC" id="2.3.1.-" evidence="1"/>
<comment type="caution">
    <text evidence="1">The sequence shown here is derived from an EMBL/GenBank/DDBJ whole genome shotgun (WGS) entry which is preliminary data.</text>
</comment>
<keyword evidence="1" id="KW-0012">Acyltransferase</keyword>
<evidence type="ECO:0000313" key="1">
    <source>
        <dbReference type="EMBL" id="MFC1407958.1"/>
    </source>
</evidence>
<dbReference type="EMBL" id="JBHEZX010000001">
    <property type="protein sequence ID" value="MFC1407958.1"/>
    <property type="molecule type" value="Genomic_DNA"/>
</dbReference>